<evidence type="ECO:0000256" key="6">
    <source>
        <dbReference type="SAM" id="SignalP"/>
    </source>
</evidence>
<evidence type="ECO:0000256" key="3">
    <source>
        <dbReference type="ARBA" id="ARBA00022692"/>
    </source>
</evidence>
<feature type="chain" id="PRO_5032480075" description="TolC family protein" evidence="6">
    <location>
        <begin position="21"/>
        <end position="261"/>
    </location>
</feature>
<organism evidence="7 8">
    <name type="scientific">Candidatus Nitronauta litoralis</name>
    <dbReference type="NCBI Taxonomy" id="2705533"/>
    <lineage>
        <taxon>Bacteria</taxon>
        <taxon>Pseudomonadati</taxon>
        <taxon>Nitrospinota/Tectimicrobiota group</taxon>
        <taxon>Nitrospinota</taxon>
        <taxon>Nitrospinia</taxon>
        <taxon>Nitrospinales</taxon>
        <taxon>Nitrospinaceae</taxon>
        <taxon>Candidatus Nitronauta</taxon>
    </lineage>
</organism>
<proteinExistence type="predicted"/>
<evidence type="ECO:0000256" key="4">
    <source>
        <dbReference type="ARBA" id="ARBA00023136"/>
    </source>
</evidence>
<dbReference type="PANTHER" id="PTHR30026">
    <property type="entry name" value="OUTER MEMBRANE PROTEIN TOLC"/>
    <property type="match status" value="1"/>
</dbReference>
<evidence type="ECO:0008006" key="9">
    <source>
        <dbReference type="Google" id="ProtNLM"/>
    </source>
</evidence>
<evidence type="ECO:0000313" key="7">
    <source>
        <dbReference type="EMBL" id="QPJ63200.1"/>
    </source>
</evidence>
<dbReference type="PANTHER" id="PTHR30026:SF20">
    <property type="entry name" value="OUTER MEMBRANE PROTEIN TOLC"/>
    <property type="match status" value="1"/>
</dbReference>
<keyword evidence="6" id="KW-0732">Signal</keyword>
<dbReference type="GO" id="GO:0015562">
    <property type="term" value="F:efflux transmembrane transporter activity"/>
    <property type="evidence" value="ECO:0007669"/>
    <property type="project" value="InterPro"/>
</dbReference>
<accession>A0A7T0G147</accession>
<keyword evidence="2" id="KW-1134">Transmembrane beta strand</keyword>
<keyword evidence="4" id="KW-0472">Membrane</keyword>
<dbReference type="Proteomes" id="UP000594688">
    <property type="component" value="Chromosome"/>
</dbReference>
<gene>
    <name evidence="7" type="ORF">G3M70_15485</name>
</gene>
<dbReference type="GO" id="GO:0009279">
    <property type="term" value="C:cell outer membrane"/>
    <property type="evidence" value="ECO:0007669"/>
    <property type="project" value="UniProtKB-SubCell"/>
</dbReference>
<dbReference type="AlphaFoldDB" id="A0A7T0G147"/>
<dbReference type="EMBL" id="CP048685">
    <property type="protein sequence ID" value="QPJ63200.1"/>
    <property type="molecule type" value="Genomic_DNA"/>
</dbReference>
<dbReference type="Gene3D" id="1.20.1600.10">
    <property type="entry name" value="Outer membrane efflux proteins (OEP)"/>
    <property type="match status" value="2"/>
</dbReference>
<evidence type="ECO:0000313" key="8">
    <source>
        <dbReference type="Proteomes" id="UP000594688"/>
    </source>
</evidence>
<dbReference type="GO" id="GO:0015288">
    <property type="term" value="F:porin activity"/>
    <property type="evidence" value="ECO:0007669"/>
    <property type="project" value="TreeGrafter"/>
</dbReference>
<sequence>MRIISLLFLLLPIQIEFSFAGGPDTVNPLPSLKEAIQTAIKLHPETDQNQVEYEVSKSYFTLLAKREQLGISDEVKGHFETAVTKADERMESDDGEVTQSAITKLKLGLSGTQNDISNFKADIQKSRLQLEFWTGKPIDENGEVTDEGLVVLKFPHQNFEAFQKSIDKTKKPVGKKLLEIQEAFVDVNNSREKLELARKVRKLTRALLVTEVANYDFGIGDEGDLFEALIIYTKVLVGYYGSIYQFNLSVLDVNRLYDSIP</sequence>
<name>A0A7T0G147_9BACT</name>
<reference evidence="7 8" key="1">
    <citation type="submission" date="2020-02" db="EMBL/GenBank/DDBJ databases">
        <title>Genomic and physiological characterization of two novel Nitrospinaceae genera.</title>
        <authorList>
            <person name="Mueller A.J."/>
            <person name="Jung M.-Y."/>
            <person name="Strachan C.R."/>
            <person name="Herbold C.W."/>
            <person name="Kirkegaard R.H."/>
            <person name="Daims H."/>
        </authorList>
    </citation>
    <scope>NUCLEOTIDE SEQUENCE [LARGE SCALE GENOMIC DNA]</scope>
    <source>
        <strain evidence="7">EB</strain>
    </source>
</reference>
<dbReference type="KEGG" id="nli:G3M70_15485"/>
<comment type="subcellular location">
    <subcellularLocation>
        <location evidence="1">Cell outer membrane</location>
    </subcellularLocation>
</comment>
<feature type="signal peptide" evidence="6">
    <location>
        <begin position="1"/>
        <end position="20"/>
    </location>
</feature>
<keyword evidence="5" id="KW-0998">Cell outer membrane</keyword>
<dbReference type="GO" id="GO:1990281">
    <property type="term" value="C:efflux pump complex"/>
    <property type="evidence" value="ECO:0007669"/>
    <property type="project" value="TreeGrafter"/>
</dbReference>
<evidence type="ECO:0000256" key="1">
    <source>
        <dbReference type="ARBA" id="ARBA00004442"/>
    </source>
</evidence>
<dbReference type="InterPro" id="IPR051906">
    <property type="entry name" value="TolC-like"/>
</dbReference>
<evidence type="ECO:0000256" key="2">
    <source>
        <dbReference type="ARBA" id="ARBA00022452"/>
    </source>
</evidence>
<keyword evidence="3" id="KW-0812">Transmembrane</keyword>
<dbReference type="SUPFAM" id="SSF56954">
    <property type="entry name" value="Outer membrane efflux proteins (OEP)"/>
    <property type="match status" value="2"/>
</dbReference>
<evidence type="ECO:0000256" key="5">
    <source>
        <dbReference type="ARBA" id="ARBA00023237"/>
    </source>
</evidence>
<protein>
    <recommendedName>
        <fullName evidence="9">TolC family protein</fullName>
    </recommendedName>
</protein>